<proteinExistence type="predicted"/>
<reference evidence="2" key="1">
    <citation type="submission" date="2016-11" db="EMBL/GenBank/DDBJ databases">
        <title>The genome of Nicotiana attenuata.</title>
        <authorList>
            <person name="Xu S."/>
            <person name="Brockmoeller T."/>
            <person name="Gaquerel E."/>
            <person name="Navarro A."/>
            <person name="Kuhl H."/>
            <person name="Gase K."/>
            <person name="Ling Z."/>
            <person name="Zhou W."/>
            <person name="Kreitzer C."/>
            <person name="Stanke M."/>
            <person name="Tang H."/>
            <person name="Lyons E."/>
            <person name="Pandey P."/>
            <person name="Pandey S.P."/>
            <person name="Timmermann B."/>
            <person name="Baldwin I.T."/>
        </authorList>
    </citation>
    <scope>NUCLEOTIDE SEQUENCE [LARGE SCALE GENOMIC DNA]</scope>
    <source>
        <strain evidence="2">UT</strain>
    </source>
</reference>
<dbReference type="AlphaFoldDB" id="A0A314L0W2"/>
<dbReference type="Proteomes" id="UP000187609">
    <property type="component" value="Unassembled WGS sequence"/>
</dbReference>
<keyword evidence="1" id="KW-0812">Transmembrane</keyword>
<dbReference type="EMBL" id="MJEQ01000579">
    <property type="protein sequence ID" value="OIT35288.1"/>
    <property type="molecule type" value="Genomic_DNA"/>
</dbReference>
<dbReference type="SMR" id="A0A314L0W2"/>
<organism evidence="2 3">
    <name type="scientific">Nicotiana attenuata</name>
    <name type="common">Coyote tobacco</name>
    <dbReference type="NCBI Taxonomy" id="49451"/>
    <lineage>
        <taxon>Eukaryota</taxon>
        <taxon>Viridiplantae</taxon>
        <taxon>Streptophyta</taxon>
        <taxon>Embryophyta</taxon>
        <taxon>Tracheophyta</taxon>
        <taxon>Spermatophyta</taxon>
        <taxon>Magnoliopsida</taxon>
        <taxon>eudicotyledons</taxon>
        <taxon>Gunneridae</taxon>
        <taxon>Pentapetalae</taxon>
        <taxon>asterids</taxon>
        <taxon>lamiids</taxon>
        <taxon>Solanales</taxon>
        <taxon>Solanaceae</taxon>
        <taxon>Nicotianoideae</taxon>
        <taxon>Nicotianeae</taxon>
        <taxon>Nicotiana</taxon>
    </lineage>
</organism>
<evidence type="ECO:0000313" key="2">
    <source>
        <dbReference type="EMBL" id="OIT35288.1"/>
    </source>
</evidence>
<keyword evidence="1" id="KW-0472">Membrane</keyword>
<gene>
    <name evidence="2" type="ORF">A4A49_23708</name>
</gene>
<comment type="caution">
    <text evidence="2">The sequence shown here is derived from an EMBL/GenBank/DDBJ whole genome shotgun (WGS) entry which is preliminary data.</text>
</comment>
<accession>A0A314L0W2</accession>
<keyword evidence="1" id="KW-1133">Transmembrane helix</keyword>
<name>A0A314L0W2_NICAT</name>
<feature type="transmembrane region" description="Helical" evidence="1">
    <location>
        <begin position="74"/>
        <end position="105"/>
    </location>
</feature>
<evidence type="ECO:0000256" key="1">
    <source>
        <dbReference type="SAM" id="Phobius"/>
    </source>
</evidence>
<dbReference type="Gramene" id="OIT35288">
    <property type="protein sequence ID" value="OIT35288"/>
    <property type="gene ID" value="A4A49_23708"/>
</dbReference>
<evidence type="ECO:0000313" key="3">
    <source>
        <dbReference type="Proteomes" id="UP000187609"/>
    </source>
</evidence>
<sequence>MNIRFFSLFSEPCLRISVAFEFTLGYICLSYLEVTTKDLLNTRSRIKMKDVNLGLVLSTRDARNVHAFKIIKEIFLWLLPLTIYVLIGILCLFVNTYVLSCYYVFDGEV</sequence>
<keyword evidence="3" id="KW-1185">Reference proteome</keyword>
<protein>
    <submittedName>
        <fullName evidence="2">Uncharacterized protein</fullName>
    </submittedName>
</protein>